<organism evidence="2">
    <name type="scientific">termite gut metagenome</name>
    <dbReference type="NCBI Taxonomy" id="433724"/>
    <lineage>
        <taxon>unclassified sequences</taxon>
        <taxon>metagenomes</taxon>
        <taxon>organismal metagenomes</taxon>
    </lineage>
</organism>
<feature type="region of interest" description="Disordered" evidence="1">
    <location>
        <begin position="1"/>
        <end position="23"/>
    </location>
</feature>
<feature type="compositionally biased region" description="Basic and acidic residues" evidence="1">
    <location>
        <begin position="1"/>
        <end position="11"/>
    </location>
</feature>
<comment type="caution">
    <text evidence="2">The sequence shown here is derived from an EMBL/GenBank/DDBJ whole genome shotgun (WGS) entry which is preliminary data.</text>
</comment>
<name>A0A5J4SPB9_9ZZZZ</name>
<dbReference type="EMBL" id="SNRY01000078">
    <property type="protein sequence ID" value="KAA6348044.1"/>
    <property type="molecule type" value="Genomic_DNA"/>
</dbReference>
<dbReference type="AlphaFoldDB" id="A0A5J4SPB9"/>
<sequence>MKKTKGEKEEQQGEQPQTPPKVEPLFLAQYRASYPAATRFHVTGDKMVFLNHDEACLHQKHCKGKLQTY</sequence>
<gene>
    <name evidence="2" type="ORF">EZS27_004496</name>
</gene>
<evidence type="ECO:0000313" key="2">
    <source>
        <dbReference type="EMBL" id="KAA6348044.1"/>
    </source>
</evidence>
<protein>
    <submittedName>
        <fullName evidence="2">Uncharacterized protein</fullName>
    </submittedName>
</protein>
<evidence type="ECO:0000256" key="1">
    <source>
        <dbReference type="SAM" id="MobiDB-lite"/>
    </source>
</evidence>
<proteinExistence type="predicted"/>
<accession>A0A5J4SPB9</accession>
<reference evidence="2" key="1">
    <citation type="submission" date="2019-03" db="EMBL/GenBank/DDBJ databases">
        <title>Single cell metagenomics reveals metabolic interactions within the superorganism composed of flagellate Streblomastix strix and complex community of Bacteroidetes bacteria on its surface.</title>
        <authorList>
            <person name="Treitli S.C."/>
            <person name="Kolisko M."/>
            <person name="Husnik F."/>
            <person name="Keeling P."/>
            <person name="Hampl V."/>
        </authorList>
    </citation>
    <scope>NUCLEOTIDE SEQUENCE</scope>
    <source>
        <strain evidence="2">STM</strain>
    </source>
</reference>